<accession>A0A978UWT9</accession>
<keyword evidence="5" id="KW-0418">Kinase</keyword>
<keyword evidence="3" id="KW-0808">Transferase</keyword>
<dbReference type="Gene3D" id="3.30.200.20">
    <property type="entry name" value="Phosphorylase Kinase, domain 1"/>
    <property type="match status" value="1"/>
</dbReference>
<comment type="caution">
    <text evidence="10">The sequence shown here is derived from an EMBL/GenBank/DDBJ whole genome shotgun (WGS) entry which is preliminary data.</text>
</comment>
<feature type="domain" description="Protein kinase" evidence="9">
    <location>
        <begin position="112"/>
        <end position="369"/>
    </location>
</feature>
<dbReference type="InterPro" id="IPR024678">
    <property type="entry name" value="Kinase_OSR1/WNK_CCT"/>
</dbReference>
<keyword evidence="2" id="KW-0723">Serine/threonine-protein kinase</keyword>
<evidence type="ECO:0000259" key="9">
    <source>
        <dbReference type="PROSITE" id="PS50011"/>
    </source>
</evidence>
<keyword evidence="6" id="KW-0067">ATP-binding</keyword>
<dbReference type="InterPro" id="IPR050588">
    <property type="entry name" value="WNK_Ser-Thr_kinase"/>
</dbReference>
<dbReference type="InterPro" id="IPR011009">
    <property type="entry name" value="Kinase-like_dom_sf"/>
</dbReference>
<evidence type="ECO:0000256" key="2">
    <source>
        <dbReference type="ARBA" id="ARBA00022527"/>
    </source>
</evidence>
<evidence type="ECO:0000313" key="10">
    <source>
        <dbReference type="EMBL" id="KAH7519455.1"/>
    </source>
</evidence>
<dbReference type="FunFam" id="3.30.200.20:FF:000075">
    <property type="entry name" value="Probable serine/threonine-protein kinase WNK1"/>
    <property type="match status" value="1"/>
</dbReference>
<dbReference type="PROSITE" id="PS50011">
    <property type="entry name" value="PROTEIN_KINASE_DOM"/>
    <property type="match status" value="1"/>
</dbReference>
<dbReference type="PANTHER" id="PTHR13902">
    <property type="entry name" value="SERINE/THREONINE-PROTEIN KINASE WNK WITH NO LYSINE -RELATED"/>
    <property type="match status" value="1"/>
</dbReference>
<dbReference type="Gene3D" id="3.10.20.90">
    <property type="entry name" value="Phosphatidylinositol 3-kinase Catalytic Subunit, Chain A, domain 1"/>
    <property type="match status" value="1"/>
</dbReference>
<protein>
    <recommendedName>
        <fullName evidence="1">non-specific serine/threonine protein kinase</fullName>
        <ecNumber evidence="1">2.7.11.1</ecNumber>
    </recommendedName>
</protein>
<sequence length="748" mass="83427">MSKAGVDRAGFGVRMDKSCVMEGEVLNFVVVGSSLPHSSAIECRLRVESAFDSFCIASEAFSERSRRCLISAKKMNTGSGLALQEINGMLAEKEPPDGNMKIVEKDPCSRYVRYNEILGKGAFKTVYRAFDEVDGIEVAWNQVRIDVVLQSPGDLEKLYSEVHLLKSLKHENIIKLYSSWVDDKQKTVNMITELFTSGSLRQYRKRHKNVDMKAIKNWARQILQGLVYLHSHSPPIIHRDLKCDNIFVNGNHGEVKIGDLGLATVMQQPTARSVIGTPEFMAPELYEEEYNELVDVYSFGLCVLEMVTFEYPYSECKNPAQIYKKVISGIKPAALGNVSDPLIKQFIEKCLVPASGRLSAKELLKDPFLQVVNPKEPIRDPLQLPNRSLKAINLLKSGPLSMDIDSDHKQLSLSAGSRTGSPPCPVLEFERTNKNNEFRLKGKKNDDHTVSLTLRIADSSGRVRNIHFLFYLDTDTAMSVAGEMVEQLELADHDVAFIAELIDYLIMRLLPGWKPSSDCSSSGVISPCHGSPVLGDEKTSMIYPWDSVLSSVPAGLVVEQDVLSGLVPQDGLGPPEVGILFNNPDGASPNLARFFDEHSQTSVVSEVMVDDTFTKNDIADEYANCDTNGICKGLSWSAAEPVPRDSYFDDSKLQENASNAEEYTLLKNFTKNLGLLLPDQCRVSNVMSLTSSCSSLCLADRDQDVELNLELNAIEAQYEHWFQELSRRREEALETTRKRFTEKKSVVH</sequence>
<keyword evidence="4" id="KW-0547">Nucleotide-binding</keyword>
<dbReference type="Pfam" id="PF00069">
    <property type="entry name" value="Pkinase"/>
    <property type="match status" value="1"/>
</dbReference>
<dbReference type="SMART" id="SM00220">
    <property type="entry name" value="S_TKc"/>
    <property type="match status" value="1"/>
</dbReference>
<evidence type="ECO:0000256" key="7">
    <source>
        <dbReference type="ARBA" id="ARBA00047899"/>
    </source>
</evidence>
<organism evidence="10 11">
    <name type="scientific">Ziziphus jujuba var. spinosa</name>
    <dbReference type="NCBI Taxonomy" id="714518"/>
    <lineage>
        <taxon>Eukaryota</taxon>
        <taxon>Viridiplantae</taxon>
        <taxon>Streptophyta</taxon>
        <taxon>Embryophyta</taxon>
        <taxon>Tracheophyta</taxon>
        <taxon>Spermatophyta</taxon>
        <taxon>Magnoliopsida</taxon>
        <taxon>eudicotyledons</taxon>
        <taxon>Gunneridae</taxon>
        <taxon>Pentapetalae</taxon>
        <taxon>rosids</taxon>
        <taxon>fabids</taxon>
        <taxon>Rosales</taxon>
        <taxon>Rhamnaceae</taxon>
        <taxon>Paliureae</taxon>
        <taxon>Ziziphus</taxon>
    </lineage>
</organism>
<dbReference type="SUPFAM" id="SSF56112">
    <property type="entry name" value="Protein kinase-like (PK-like)"/>
    <property type="match status" value="1"/>
</dbReference>
<dbReference type="GO" id="GO:0004674">
    <property type="term" value="F:protein serine/threonine kinase activity"/>
    <property type="evidence" value="ECO:0007669"/>
    <property type="project" value="UniProtKB-KW"/>
</dbReference>
<evidence type="ECO:0000313" key="11">
    <source>
        <dbReference type="Proteomes" id="UP000813462"/>
    </source>
</evidence>
<evidence type="ECO:0000256" key="8">
    <source>
        <dbReference type="ARBA" id="ARBA00048679"/>
    </source>
</evidence>
<reference evidence="10" key="1">
    <citation type="journal article" date="2021" name="Front. Plant Sci.">
        <title>Chromosome-Scale Genome Assembly for Chinese Sour Jujube and Insights Into Its Genome Evolution and Domestication Signature.</title>
        <authorList>
            <person name="Shen L.-Y."/>
            <person name="Luo H."/>
            <person name="Wang X.-L."/>
            <person name="Wang X.-M."/>
            <person name="Qiu X.-J."/>
            <person name="Liu H."/>
            <person name="Zhou S.-S."/>
            <person name="Jia K.-H."/>
            <person name="Nie S."/>
            <person name="Bao Y.-T."/>
            <person name="Zhang R.-G."/>
            <person name="Yun Q.-Z."/>
            <person name="Chai Y.-H."/>
            <person name="Lu J.-Y."/>
            <person name="Li Y."/>
            <person name="Zhao S.-W."/>
            <person name="Mao J.-F."/>
            <person name="Jia S.-G."/>
            <person name="Mao Y.-M."/>
        </authorList>
    </citation>
    <scope>NUCLEOTIDE SEQUENCE</scope>
    <source>
        <strain evidence="10">AT0</strain>
        <tissue evidence="10">Leaf</tissue>
    </source>
</reference>
<dbReference type="Proteomes" id="UP000813462">
    <property type="component" value="Unassembled WGS sequence"/>
</dbReference>
<dbReference type="InterPro" id="IPR000719">
    <property type="entry name" value="Prot_kinase_dom"/>
</dbReference>
<evidence type="ECO:0000256" key="3">
    <source>
        <dbReference type="ARBA" id="ARBA00022679"/>
    </source>
</evidence>
<proteinExistence type="predicted"/>
<dbReference type="Pfam" id="PF12202">
    <property type="entry name" value="OSR1_C"/>
    <property type="match status" value="1"/>
</dbReference>
<evidence type="ECO:0000256" key="6">
    <source>
        <dbReference type="ARBA" id="ARBA00022840"/>
    </source>
</evidence>
<evidence type="ECO:0000256" key="1">
    <source>
        <dbReference type="ARBA" id="ARBA00012513"/>
    </source>
</evidence>
<dbReference type="PROSITE" id="PS00108">
    <property type="entry name" value="PROTEIN_KINASE_ST"/>
    <property type="match status" value="1"/>
</dbReference>
<dbReference type="AlphaFoldDB" id="A0A978UWT9"/>
<dbReference type="FunFam" id="1.10.510.10:FF:000046">
    <property type="entry name" value="probable serine/threonine-protein kinase WNK9"/>
    <property type="match status" value="1"/>
</dbReference>
<gene>
    <name evidence="10" type="ORF">FEM48_Zijuj08G0037900</name>
</gene>
<evidence type="ECO:0000256" key="5">
    <source>
        <dbReference type="ARBA" id="ARBA00022777"/>
    </source>
</evidence>
<dbReference type="Gene3D" id="1.10.510.10">
    <property type="entry name" value="Transferase(Phosphotransferase) domain 1"/>
    <property type="match status" value="1"/>
</dbReference>
<dbReference type="EC" id="2.7.11.1" evidence="1"/>
<dbReference type="EMBL" id="JAEACU010000008">
    <property type="protein sequence ID" value="KAH7519455.1"/>
    <property type="molecule type" value="Genomic_DNA"/>
</dbReference>
<comment type="catalytic activity">
    <reaction evidence="7">
        <text>L-threonyl-[protein] + ATP = O-phospho-L-threonyl-[protein] + ADP + H(+)</text>
        <dbReference type="Rhea" id="RHEA:46608"/>
        <dbReference type="Rhea" id="RHEA-COMP:11060"/>
        <dbReference type="Rhea" id="RHEA-COMP:11605"/>
        <dbReference type="ChEBI" id="CHEBI:15378"/>
        <dbReference type="ChEBI" id="CHEBI:30013"/>
        <dbReference type="ChEBI" id="CHEBI:30616"/>
        <dbReference type="ChEBI" id="CHEBI:61977"/>
        <dbReference type="ChEBI" id="CHEBI:456216"/>
        <dbReference type="EC" id="2.7.11.1"/>
    </reaction>
</comment>
<evidence type="ECO:0000256" key="4">
    <source>
        <dbReference type="ARBA" id="ARBA00022741"/>
    </source>
</evidence>
<name>A0A978UWT9_ZIZJJ</name>
<dbReference type="GO" id="GO:0005524">
    <property type="term" value="F:ATP binding"/>
    <property type="evidence" value="ECO:0007669"/>
    <property type="project" value="UniProtKB-KW"/>
</dbReference>
<comment type="catalytic activity">
    <reaction evidence="8">
        <text>L-seryl-[protein] + ATP = O-phospho-L-seryl-[protein] + ADP + H(+)</text>
        <dbReference type="Rhea" id="RHEA:17989"/>
        <dbReference type="Rhea" id="RHEA-COMP:9863"/>
        <dbReference type="Rhea" id="RHEA-COMP:11604"/>
        <dbReference type="ChEBI" id="CHEBI:15378"/>
        <dbReference type="ChEBI" id="CHEBI:29999"/>
        <dbReference type="ChEBI" id="CHEBI:30616"/>
        <dbReference type="ChEBI" id="CHEBI:83421"/>
        <dbReference type="ChEBI" id="CHEBI:456216"/>
        <dbReference type="EC" id="2.7.11.1"/>
    </reaction>
</comment>
<dbReference type="InterPro" id="IPR008271">
    <property type="entry name" value="Ser/Thr_kinase_AS"/>
</dbReference>
<dbReference type="CDD" id="cd13983">
    <property type="entry name" value="STKc_WNK"/>
    <property type="match status" value="1"/>
</dbReference>